<name>I9L863_9FIRM</name>
<gene>
    <name evidence="2" type="ORF">FB4_0962</name>
</gene>
<accession>I9L863</accession>
<dbReference type="RefSeq" id="WP_007937522.1">
    <property type="nucleotide sequence ID" value="NZ_AKVJ01000066.1"/>
</dbReference>
<evidence type="ECO:0000313" key="2">
    <source>
        <dbReference type="EMBL" id="EIW16451.1"/>
    </source>
</evidence>
<dbReference type="Proteomes" id="UP000004324">
    <property type="component" value="Unassembled WGS sequence"/>
</dbReference>
<keyword evidence="1" id="KW-0472">Membrane</keyword>
<keyword evidence="1" id="KW-1133">Transmembrane helix</keyword>
<organism evidence="2 3">
    <name type="scientific">Pelosinus fermentans B4</name>
    <dbReference type="NCBI Taxonomy" id="1149862"/>
    <lineage>
        <taxon>Bacteria</taxon>
        <taxon>Bacillati</taxon>
        <taxon>Bacillota</taxon>
        <taxon>Negativicutes</taxon>
        <taxon>Selenomonadales</taxon>
        <taxon>Sporomusaceae</taxon>
        <taxon>Pelosinus</taxon>
    </lineage>
</organism>
<protein>
    <submittedName>
        <fullName evidence="2">Uncharacterized protein</fullName>
    </submittedName>
</protein>
<feature type="transmembrane region" description="Helical" evidence="1">
    <location>
        <begin position="29"/>
        <end position="46"/>
    </location>
</feature>
<proteinExistence type="predicted"/>
<reference evidence="2 3" key="1">
    <citation type="journal article" date="2012" name="J. Bacteriol.">
        <title>Draft Genome Sequences for Two Metal-Reducing Pelosinus fermentans Strains Isolated from a Cr(VI)-Contaminated Site and for Type Strain R7.</title>
        <authorList>
            <person name="Brown S.D."/>
            <person name="Podar M."/>
            <person name="Klingeman D.M."/>
            <person name="Johnson C.M."/>
            <person name="Yang Z.K."/>
            <person name="Utturkar S.M."/>
            <person name="Land M.L."/>
            <person name="Mosher J.J."/>
            <person name="Hurt R.A.Jr."/>
            <person name="Phelps T.J."/>
            <person name="Palumbo A.V."/>
            <person name="Arkin A.P."/>
            <person name="Hazen T.C."/>
            <person name="Elias D.A."/>
        </authorList>
    </citation>
    <scope>NUCLEOTIDE SEQUENCE [LARGE SCALE GENOMIC DNA]</scope>
    <source>
        <strain evidence="2 3">B4</strain>
    </source>
</reference>
<sequence>MKTCYGGYCYEHKEDREFNSVLSSPMKPFLISLATVLALTVASSFLHL</sequence>
<dbReference type="EMBL" id="AKVJ01000066">
    <property type="protein sequence ID" value="EIW16451.1"/>
    <property type="molecule type" value="Genomic_DNA"/>
</dbReference>
<keyword evidence="1" id="KW-0812">Transmembrane</keyword>
<evidence type="ECO:0000313" key="3">
    <source>
        <dbReference type="Proteomes" id="UP000004324"/>
    </source>
</evidence>
<dbReference type="AlphaFoldDB" id="I9L863"/>
<evidence type="ECO:0000256" key="1">
    <source>
        <dbReference type="SAM" id="Phobius"/>
    </source>
</evidence>
<comment type="caution">
    <text evidence="2">The sequence shown here is derived from an EMBL/GenBank/DDBJ whole genome shotgun (WGS) entry which is preliminary data.</text>
</comment>
<keyword evidence="3" id="KW-1185">Reference proteome</keyword>